<feature type="active site" description="Proton donor" evidence="2">
    <location>
        <position position="133"/>
    </location>
</feature>
<dbReference type="SUPFAM" id="SSF51182">
    <property type="entry name" value="RmlC-like cupins"/>
    <property type="match status" value="1"/>
</dbReference>
<dbReference type="GO" id="GO:0000271">
    <property type="term" value="P:polysaccharide biosynthetic process"/>
    <property type="evidence" value="ECO:0007669"/>
    <property type="project" value="TreeGrafter"/>
</dbReference>
<dbReference type="GO" id="GO:0008830">
    <property type="term" value="F:dTDP-4-dehydrorhamnose 3,5-epimerase activity"/>
    <property type="evidence" value="ECO:0007669"/>
    <property type="project" value="InterPro"/>
</dbReference>
<dbReference type="Proteomes" id="UP000247569">
    <property type="component" value="Unassembled WGS sequence"/>
</dbReference>
<reference evidence="4 5" key="1">
    <citation type="submission" date="2018-05" db="EMBL/GenBank/DDBJ databases">
        <title>Genomic Encyclopedia of Type Strains, Phase IV (KMG-IV): sequencing the most valuable type-strain genomes for metagenomic binning, comparative biology and taxonomic classification.</title>
        <authorList>
            <person name="Goeker M."/>
        </authorList>
    </citation>
    <scope>NUCLEOTIDE SEQUENCE [LARGE SCALE GENOMIC DNA]</scope>
    <source>
        <strain evidence="4 5">DSM 44704</strain>
    </source>
</reference>
<name>A0A318K7L9_9NOCA</name>
<evidence type="ECO:0000256" key="2">
    <source>
        <dbReference type="PIRSR" id="PIRSR600888-1"/>
    </source>
</evidence>
<dbReference type="OrthoDB" id="9800680at2"/>
<dbReference type="AlphaFoldDB" id="A0A318K7L9"/>
<dbReference type="EMBL" id="QJKF01000011">
    <property type="protein sequence ID" value="PXX59788.1"/>
    <property type="molecule type" value="Genomic_DNA"/>
</dbReference>
<dbReference type="Gene3D" id="2.60.120.10">
    <property type="entry name" value="Jelly Rolls"/>
    <property type="match status" value="1"/>
</dbReference>
<keyword evidence="5" id="KW-1185">Reference proteome</keyword>
<dbReference type="RefSeq" id="WP_040732690.1">
    <property type="nucleotide sequence ID" value="NZ_QJKF01000011.1"/>
</dbReference>
<evidence type="ECO:0000256" key="1">
    <source>
        <dbReference type="ARBA" id="ARBA00010154"/>
    </source>
</evidence>
<dbReference type="PANTHER" id="PTHR21047">
    <property type="entry name" value="DTDP-6-DEOXY-D-GLUCOSE-3,5 EPIMERASE"/>
    <property type="match status" value="1"/>
</dbReference>
<feature type="active site" description="Proton acceptor" evidence="2">
    <location>
        <position position="63"/>
    </location>
</feature>
<dbReference type="GO" id="GO:0005829">
    <property type="term" value="C:cytosol"/>
    <property type="evidence" value="ECO:0007669"/>
    <property type="project" value="TreeGrafter"/>
</dbReference>
<dbReference type="PANTHER" id="PTHR21047:SF2">
    <property type="entry name" value="THYMIDINE DIPHOSPHO-4-KETO-RHAMNOSE 3,5-EPIMERASE"/>
    <property type="match status" value="1"/>
</dbReference>
<comment type="caution">
    <text evidence="4">The sequence shown here is derived from an EMBL/GenBank/DDBJ whole genome shotgun (WGS) entry which is preliminary data.</text>
</comment>
<sequence length="194" mass="20610">MPVRSLAVAGAVEFTAPAFADDRGSFTTPLDAEVLAAELGRPLFPVAQGAMSRSRRGVFRGVHYTMPPPGRAKYVWCAHGRCLDIVLDVRVGSPTFGAHEVLELGGGAERGLYLPIGVAHAFLALEDDTVMTYLLSGGYIPENERALDPGDPDLGLRLPGGLILSERDTGAPTLAEALERGLLPRYADCLALEP</sequence>
<evidence type="ECO:0000256" key="3">
    <source>
        <dbReference type="PIRSR" id="PIRSR600888-3"/>
    </source>
</evidence>
<accession>A0A318K7L9</accession>
<gene>
    <name evidence="4" type="ORF">DFR70_111172</name>
</gene>
<organism evidence="4 5">
    <name type="scientific">Nocardia tenerifensis</name>
    <dbReference type="NCBI Taxonomy" id="228006"/>
    <lineage>
        <taxon>Bacteria</taxon>
        <taxon>Bacillati</taxon>
        <taxon>Actinomycetota</taxon>
        <taxon>Actinomycetes</taxon>
        <taxon>Mycobacteriales</taxon>
        <taxon>Nocardiaceae</taxon>
        <taxon>Nocardia</taxon>
    </lineage>
</organism>
<protein>
    <submittedName>
        <fullName evidence="4">Epimerase EvaD</fullName>
    </submittedName>
</protein>
<dbReference type="InterPro" id="IPR000888">
    <property type="entry name" value="RmlC-like"/>
</dbReference>
<proteinExistence type="inferred from homology"/>
<evidence type="ECO:0000313" key="4">
    <source>
        <dbReference type="EMBL" id="PXX59788.1"/>
    </source>
</evidence>
<dbReference type="Pfam" id="PF00908">
    <property type="entry name" value="dTDP_sugar_isom"/>
    <property type="match status" value="1"/>
</dbReference>
<feature type="site" description="Participates in a stacking interaction with the thymidine ring of dTDP-4-oxo-6-deoxyglucose" evidence="3">
    <location>
        <position position="139"/>
    </location>
</feature>
<dbReference type="CDD" id="cd00438">
    <property type="entry name" value="cupin_RmlC"/>
    <property type="match status" value="1"/>
</dbReference>
<dbReference type="InterPro" id="IPR014710">
    <property type="entry name" value="RmlC-like_jellyroll"/>
</dbReference>
<comment type="similarity">
    <text evidence="1">Belongs to the dTDP-4-dehydrorhamnose 3,5-epimerase family.</text>
</comment>
<dbReference type="InterPro" id="IPR011051">
    <property type="entry name" value="RmlC_Cupin_sf"/>
</dbReference>
<evidence type="ECO:0000313" key="5">
    <source>
        <dbReference type="Proteomes" id="UP000247569"/>
    </source>
</evidence>